<protein>
    <submittedName>
        <fullName evidence="1">Uncharacterized protein</fullName>
    </submittedName>
</protein>
<gene>
    <name evidence="1" type="ORF">H5P30_10565</name>
</gene>
<accession>A0A7X1B0H7</accession>
<proteinExistence type="predicted"/>
<evidence type="ECO:0000313" key="1">
    <source>
        <dbReference type="EMBL" id="MBC2602220.1"/>
    </source>
</evidence>
<keyword evidence="2" id="KW-1185">Reference proteome</keyword>
<dbReference type="Proteomes" id="UP000525652">
    <property type="component" value="Unassembled WGS sequence"/>
</dbReference>
<comment type="caution">
    <text evidence="1">The sequence shown here is derived from an EMBL/GenBank/DDBJ whole genome shotgun (WGS) entry which is preliminary data.</text>
</comment>
<name>A0A7X1B0H7_9BACT</name>
<evidence type="ECO:0000313" key="2">
    <source>
        <dbReference type="Proteomes" id="UP000525652"/>
    </source>
</evidence>
<organism evidence="1 2">
    <name type="scientific">Puniceicoccus vermicola</name>
    <dbReference type="NCBI Taxonomy" id="388746"/>
    <lineage>
        <taxon>Bacteria</taxon>
        <taxon>Pseudomonadati</taxon>
        <taxon>Verrucomicrobiota</taxon>
        <taxon>Opitutia</taxon>
        <taxon>Puniceicoccales</taxon>
        <taxon>Puniceicoccaceae</taxon>
        <taxon>Puniceicoccus</taxon>
    </lineage>
</organism>
<dbReference type="RefSeq" id="WP_185692914.1">
    <property type="nucleotide sequence ID" value="NZ_JACHVA010000082.1"/>
</dbReference>
<sequence>MKLLKPASFSILLLSAWIAPSLPGQIGEENLVEVKFTTLNWAPSVIRDLKFESDSEVQTATVYNRGLSIPVNYKGPANLVFFRETAHPQTGEMVRTPVAQTRLPKNLNEVLLVFQKKTNSQREFYRVYPIPRNRKQFPRGSYQIFNFSDFSITGKIDDEMFTLAKQDSVIVELPAQQTTTIEVKFARSEGDEWKLAYSSLWGHKTDNRVNIFMFNSDDPVNPIEIRRYKEFVPAEQPAEEQ</sequence>
<reference evidence="1 2" key="1">
    <citation type="submission" date="2020-07" db="EMBL/GenBank/DDBJ databases">
        <authorList>
            <person name="Feng X."/>
        </authorList>
    </citation>
    <scope>NUCLEOTIDE SEQUENCE [LARGE SCALE GENOMIC DNA]</scope>
    <source>
        <strain evidence="1 2">JCM14086</strain>
    </source>
</reference>
<dbReference type="EMBL" id="JACHVA010000082">
    <property type="protein sequence ID" value="MBC2602220.1"/>
    <property type="molecule type" value="Genomic_DNA"/>
</dbReference>
<dbReference type="AlphaFoldDB" id="A0A7X1B0H7"/>